<dbReference type="InterPro" id="IPR006912">
    <property type="entry name" value="Harbinger_derived_prot"/>
</dbReference>
<dbReference type="AlphaFoldDB" id="A0A699GHV4"/>
<organism evidence="1">
    <name type="scientific">Tanacetum cinerariifolium</name>
    <name type="common">Dalmatian daisy</name>
    <name type="synonym">Chrysanthemum cinerariifolium</name>
    <dbReference type="NCBI Taxonomy" id="118510"/>
    <lineage>
        <taxon>Eukaryota</taxon>
        <taxon>Viridiplantae</taxon>
        <taxon>Streptophyta</taxon>
        <taxon>Embryophyta</taxon>
        <taxon>Tracheophyta</taxon>
        <taxon>Spermatophyta</taxon>
        <taxon>Magnoliopsida</taxon>
        <taxon>eudicotyledons</taxon>
        <taxon>Gunneridae</taxon>
        <taxon>Pentapetalae</taxon>
        <taxon>asterids</taxon>
        <taxon>campanulids</taxon>
        <taxon>Asterales</taxon>
        <taxon>Asteraceae</taxon>
        <taxon>Asteroideae</taxon>
        <taxon>Anthemideae</taxon>
        <taxon>Anthemidinae</taxon>
        <taxon>Tanacetum</taxon>
    </lineage>
</organism>
<name>A0A699GHV4_TANCI</name>
<accession>A0A699GHV4</accession>
<protein>
    <submittedName>
        <fullName evidence="1">Uncharacterized protein</fullName>
    </submittedName>
</protein>
<dbReference type="Pfam" id="PF04827">
    <property type="entry name" value="Plant_tran"/>
    <property type="match status" value="1"/>
</dbReference>
<dbReference type="EMBL" id="BKCJ010000065">
    <property type="protein sequence ID" value="GEU29394.1"/>
    <property type="molecule type" value="Genomic_DNA"/>
</dbReference>
<proteinExistence type="predicted"/>
<reference evidence="1" key="1">
    <citation type="journal article" date="2019" name="Sci. Rep.">
        <title>Draft genome of Tanacetum cinerariifolium, the natural source of mosquito coil.</title>
        <authorList>
            <person name="Yamashiro T."/>
            <person name="Shiraishi A."/>
            <person name="Satake H."/>
            <person name="Nakayama K."/>
        </authorList>
    </citation>
    <scope>NUCLEOTIDE SEQUENCE</scope>
</reference>
<gene>
    <name evidence="1" type="ORF">Tci_001372</name>
</gene>
<dbReference type="PANTHER" id="PTHR47150:SF4">
    <property type="entry name" value="HARBINGER TRANSPOSASE-DERIVED PROTEIN-RELATED"/>
    <property type="match status" value="1"/>
</dbReference>
<evidence type="ECO:0000313" key="1">
    <source>
        <dbReference type="EMBL" id="GEU29394.1"/>
    </source>
</evidence>
<dbReference type="PANTHER" id="PTHR47150">
    <property type="entry name" value="OS12G0169200 PROTEIN"/>
    <property type="match status" value="1"/>
</dbReference>
<comment type="caution">
    <text evidence="1">The sequence shown here is derived from an EMBL/GenBank/DDBJ whole genome shotgun (WGS) entry which is preliminary data.</text>
</comment>
<sequence>MSRRLFTKIVREVTDASQFFKERYDCTGQRSISALMKCTFAVRQLAYGCVPDSLDEYLQMGATTARDSLRIFWRAPDVPFVANDMSYERGYYLTDGIYPQWSVLIKSIKNPEEQHRADDPNGGGGLEMTRDGELLVVRTSVRKVSRMLRNLSVLKEFRLEIQFELPSGVVFVKREFPSVDEPDPQPLPDLPFLDVNLGGKRGTDLPINPYSPGSFRMKVVEPLTIHTPHSPYVAYVHQTGAYRYYHPYLMVICDEKKLGSSYEVSLDDSWRMI</sequence>